<feature type="transmembrane region" description="Helical" evidence="6">
    <location>
        <begin position="36"/>
        <end position="56"/>
    </location>
</feature>
<protein>
    <submittedName>
        <fullName evidence="7">Unspecified sugar ABC transport permease protein</fullName>
    </submittedName>
</protein>
<dbReference type="CDD" id="cd06580">
    <property type="entry name" value="TM_PBP1_transp_TpRbsC_like"/>
    <property type="match status" value="1"/>
</dbReference>
<evidence type="ECO:0000313" key="8">
    <source>
        <dbReference type="Proteomes" id="UP000009072"/>
    </source>
</evidence>
<keyword evidence="8" id="KW-1185">Reference proteome</keyword>
<feature type="transmembrane region" description="Helical" evidence="6">
    <location>
        <begin position="94"/>
        <end position="118"/>
    </location>
</feature>
<comment type="subcellular location">
    <subcellularLocation>
        <location evidence="1">Cell membrane</location>
        <topology evidence="1">Multi-pass membrane protein</topology>
    </subcellularLocation>
</comment>
<dbReference type="OrthoDB" id="9792579at2"/>
<dbReference type="STRING" id="267748.MMOB0390"/>
<gene>
    <name evidence="7" type="ordered locus">MMOB0390</name>
</gene>
<evidence type="ECO:0000256" key="5">
    <source>
        <dbReference type="ARBA" id="ARBA00023136"/>
    </source>
</evidence>
<evidence type="ECO:0000256" key="2">
    <source>
        <dbReference type="ARBA" id="ARBA00022475"/>
    </source>
</evidence>
<sequence>MQFTIELFNAFILYFSVLSLASLSGLISERVGITNIAINGMMIVGSTFYAIFALIFRSENMWLQIPLILIATIFGLAFGALHGFATIRLKSNQVISGVAINILASAVALILLQIVGTANRFEFRTNELAASSSPSDPLNIISFKLFLSLALIIVMWVVLNKTKWGLRLRSIGENPQAADVAGINVNSYKWQGVLLSGAFAGAAGGLFVQSLGVAFSGDVQGLGFLALAIMIMGQWKTQWIMLATIAFSFFYALGFQLATLQGNIQDFSRLFLILPFALTLIALAALWKSSKAPKAVGIPYDKSQR</sequence>
<evidence type="ECO:0000313" key="7">
    <source>
        <dbReference type="EMBL" id="AAT27525.1"/>
    </source>
</evidence>
<dbReference type="GO" id="GO:0005886">
    <property type="term" value="C:plasma membrane"/>
    <property type="evidence" value="ECO:0007669"/>
    <property type="project" value="UniProtKB-SubCell"/>
</dbReference>
<dbReference type="AlphaFoldDB" id="Q6KIQ1"/>
<feature type="transmembrane region" description="Helical" evidence="6">
    <location>
        <begin position="62"/>
        <end position="82"/>
    </location>
</feature>
<feature type="transmembrane region" description="Helical" evidence="6">
    <location>
        <begin position="270"/>
        <end position="287"/>
    </location>
</feature>
<proteinExistence type="predicted"/>
<dbReference type="GO" id="GO:0022857">
    <property type="term" value="F:transmembrane transporter activity"/>
    <property type="evidence" value="ECO:0007669"/>
    <property type="project" value="InterPro"/>
</dbReference>
<dbReference type="eggNOG" id="COG1079">
    <property type="taxonomic scope" value="Bacteria"/>
</dbReference>
<evidence type="ECO:0000256" key="6">
    <source>
        <dbReference type="SAM" id="Phobius"/>
    </source>
</evidence>
<feature type="transmembrane region" description="Helical" evidence="6">
    <location>
        <begin position="138"/>
        <end position="159"/>
    </location>
</feature>
<name>Q6KIQ1_MYCM1</name>
<keyword evidence="3 6" id="KW-0812">Transmembrane</keyword>
<feature type="transmembrane region" description="Helical" evidence="6">
    <location>
        <begin position="239"/>
        <end position="258"/>
    </location>
</feature>
<feature type="transmembrane region" description="Helical" evidence="6">
    <location>
        <begin position="192"/>
        <end position="208"/>
    </location>
</feature>
<dbReference type="PANTHER" id="PTHR43370:SF1">
    <property type="entry name" value="GUANOSINE ABC TRANSPORTER PERMEASE PROTEIN NUPQ"/>
    <property type="match status" value="1"/>
</dbReference>
<keyword evidence="5 6" id="KW-0472">Membrane</keyword>
<dbReference type="PANTHER" id="PTHR43370">
    <property type="entry name" value="SUGAR ABC TRANSPORTER INTEGRAL MEMBRANE PROTEIN-RELATED"/>
    <property type="match status" value="1"/>
</dbReference>
<evidence type="ECO:0000256" key="3">
    <source>
        <dbReference type="ARBA" id="ARBA00022692"/>
    </source>
</evidence>
<keyword evidence="2" id="KW-1003">Cell membrane</keyword>
<dbReference type="RefSeq" id="WP_011264559.1">
    <property type="nucleotide sequence ID" value="NC_006908.1"/>
</dbReference>
<keyword evidence="4 6" id="KW-1133">Transmembrane helix</keyword>
<dbReference type="EMBL" id="AE017308">
    <property type="protein sequence ID" value="AAT27525.1"/>
    <property type="molecule type" value="Genomic_DNA"/>
</dbReference>
<reference evidence="7 8" key="1">
    <citation type="journal article" date="2004" name="Genome Res.">
        <title>The complete genome and proteome of Mycoplasma mobile.</title>
        <authorList>
            <person name="Jaffe J.D."/>
            <person name="Stange-Thomann N."/>
            <person name="Smith C."/>
            <person name="DeCaprio D."/>
            <person name="Fisher S."/>
            <person name="Butler J."/>
            <person name="Calvo S."/>
            <person name="Elkins T."/>
            <person name="FitzGerald M.G."/>
            <person name="Hafez N."/>
            <person name="Kodira C.D."/>
            <person name="Major J."/>
            <person name="Wang S."/>
            <person name="Wilkinson J."/>
            <person name="Nicol R."/>
            <person name="Nusbaum C."/>
            <person name="Birren B."/>
            <person name="Berg H.C."/>
            <person name="Church G.M."/>
        </authorList>
    </citation>
    <scope>NUCLEOTIDE SEQUENCE [LARGE SCALE GENOMIC DNA]</scope>
    <source>
        <strain evidence="8">ATCC 43663 / 163K / NCTC 11711</strain>
    </source>
</reference>
<dbReference type="HOGENOM" id="CLU_040769_1_2_14"/>
<dbReference type="KEGG" id="mmo:MMOB0390"/>
<accession>Q6KIQ1</accession>
<organism evidence="7 8">
    <name type="scientific">Mycoplasma mobile (strain ATCC 43663 / 163K / NCTC 11711)</name>
    <name type="common">Mesomycoplasma mobile</name>
    <dbReference type="NCBI Taxonomy" id="267748"/>
    <lineage>
        <taxon>Bacteria</taxon>
        <taxon>Bacillati</taxon>
        <taxon>Mycoplasmatota</taxon>
        <taxon>Mycoplasmoidales</taxon>
        <taxon>Metamycoplasmataceae</taxon>
        <taxon>Mesomycoplasma</taxon>
    </lineage>
</organism>
<evidence type="ECO:0000256" key="1">
    <source>
        <dbReference type="ARBA" id="ARBA00004651"/>
    </source>
</evidence>
<dbReference type="InterPro" id="IPR001851">
    <property type="entry name" value="ABC_transp_permease"/>
</dbReference>
<feature type="transmembrane region" description="Helical" evidence="6">
    <location>
        <begin position="6"/>
        <end position="27"/>
    </location>
</feature>
<dbReference type="Pfam" id="PF02653">
    <property type="entry name" value="BPD_transp_2"/>
    <property type="match status" value="1"/>
</dbReference>
<dbReference type="Proteomes" id="UP000009072">
    <property type="component" value="Chromosome"/>
</dbReference>
<evidence type="ECO:0000256" key="4">
    <source>
        <dbReference type="ARBA" id="ARBA00022989"/>
    </source>
</evidence>